<keyword evidence="5" id="KW-1185">Reference proteome</keyword>
<gene>
    <name evidence="4" type="ORF">SCF082_LOCUS47802</name>
</gene>
<dbReference type="EMBL" id="CAXAMM010041984">
    <property type="protein sequence ID" value="CAK9102266.1"/>
    <property type="molecule type" value="Genomic_DNA"/>
</dbReference>
<dbReference type="SUPFAM" id="SSF52540">
    <property type="entry name" value="P-loop containing nucleoside triphosphate hydrolases"/>
    <property type="match status" value="1"/>
</dbReference>
<evidence type="ECO:0000259" key="3">
    <source>
        <dbReference type="Pfam" id="PF06414"/>
    </source>
</evidence>
<evidence type="ECO:0000256" key="1">
    <source>
        <dbReference type="ARBA" id="ARBA00022741"/>
    </source>
</evidence>
<dbReference type="Proteomes" id="UP001642464">
    <property type="component" value="Unassembled WGS sequence"/>
</dbReference>
<dbReference type="InterPro" id="IPR027417">
    <property type="entry name" value="P-loop_NTPase"/>
</dbReference>
<organism evidence="4 5">
    <name type="scientific">Durusdinium trenchii</name>
    <dbReference type="NCBI Taxonomy" id="1381693"/>
    <lineage>
        <taxon>Eukaryota</taxon>
        <taxon>Sar</taxon>
        <taxon>Alveolata</taxon>
        <taxon>Dinophyceae</taxon>
        <taxon>Suessiales</taxon>
        <taxon>Symbiodiniaceae</taxon>
        <taxon>Durusdinium</taxon>
    </lineage>
</organism>
<dbReference type="Gene3D" id="3.40.50.300">
    <property type="entry name" value="P-loop containing nucleotide triphosphate hydrolases"/>
    <property type="match status" value="1"/>
</dbReference>
<comment type="caution">
    <text evidence="4">The sequence shown here is derived from an EMBL/GenBank/DDBJ whole genome shotgun (WGS) entry which is preliminary data.</text>
</comment>
<feature type="domain" description="Zeta toxin" evidence="3">
    <location>
        <begin position="184"/>
        <end position="354"/>
    </location>
</feature>
<accession>A0ABP0RSR9</accession>
<evidence type="ECO:0000313" key="4">
    <source>
        <dbReference type="EMBL" id="CAK9102266.1"/>
    </source>
</evidence>
<keyword evidence="1" id="KW-0547">Nucleotide-binding</keyword>
<name>A0ABP0RSR9_9DINO</name>
<dbReference type="InterPro" id="IPR010488">
    <property type="entry name" value="Zeta_toxin_domain"/>
</dbReference>
<evidence type="ECO:0000256" key="2">
    <source>
        <dbReference type="ARBA" id="ARBA00022840"/>
    </source>
</evidence>
<evidence type="ECO:0000313" key="5">
    <source>
        <dbReference type="Proteomes" id="UP001642464"/>
    </source>
</evidence>
<sequence>MQSCSALFGGLVAKKPRESFKLLRRARQTAEILQTTDCDDVAALRQVFHSVTEGEALQKEDFVKLCQSLLHIDLTFRELERIFDIVVFGEGEHRMTEDVFIRTIRNRFFLKNIRCVVQLQRPQNWKLPEGYSLDMDTAQNHYSENSDFVGPYADIRATRDHAFHGRYSEERQRWQDSVINTVVQRTTEQARPRLVFTCGAMGVGKGYALGWLSNRGIFPLEDIVHIDPDHFKQVMPEWSSYVEHGKKLKDPSIPGNRCHRESCYMQEIALEESLKRQQHIWVDGSLRNAEWFVNVFSGIRERYPAYQIAIFKITAPEEIIRNRVCRRAQQTGRSIPEATLKASLAAVERSVLTLMPHADFIASMDNSEKSPKLQYFAAIDRSGSWKRITARFAHTLPGLEAFPDALAPFFQLRVEKCPRLEPATSLQCRCDGEVESQFGVLTVKGLQVQVKLSPVIRLTLDPETRRLADIHERAVSVAFMHPALEESGIKHRDMSNLTESEHQALTNGAFAMFSLDDTLVALNAVSCRTNAQEPKMLEFGPAAKVTPEEAKDLDPSRWAKVKMQHIKDAGVERFAFYTPLERLAGRRISASSGFIFEVEPGEEYTFFPIIASYDG</sequence>
<dbReference type="Pfam" id="PF06414">
    <property type="entry name" value="Zeta_toxin"/>
    <property type="match status" value="1"/>
</dbReference>
<protein>
    <submittedName>
        <fullName evidence="4">Zeta_toxin domain-containing protein</fullName>
    </submittedName>
</protein>
<reference evidence="4 5" key="1">
    <citation type="submission" date="2024-02" db="EMBL/GenBank/DDBJ databases">
        <authorList>
            <person name="Chen Y."/>
            <person name="Shah S."/>
            <person name="Dougan E. K."/>
            <person name="Thang M."/>
            <person name="Chan C."/>
        </authorList>
    </citation>
    <scope>NUCLEOTIDE SEQUENCE [LARGE SCALE GENOMIC DNA]</scope>
</reference>
<keyword evidence="2" id="KW-0067">ATP-binding</keyword>
<proteinExistence type="predicted"/>